<feature type="transmembrane region" description="Helical" evidence="12">
    <location>
        <begin position="6"/>
        <end position="32"/>
    </location>
</feature>
<dbReference type="KEGG" id="bgok:Pr1d_01520"/>
<keyword evidence="12" id="KW-0812">Transmembrane</keyword>
<dbReference type="Proteomes" id="UP000323917">
    <property type="component" value="Chromosome"/>
</dbReference>
<dbReference type="InterPro" id="IPR035965">
    <property type="entry name" value="PAS-like_dom_sf"/>
</dbReference>
<dbReference type="Pfam" id="PF00672">
    <property type="entry name" value="HAMP"/>
    <property type="match status" value="1"/>
</dbReference>
<evidence type="ECO:0000256" key="9">
    <source>
        <dbReference type="ARBA" id="ARBA00022840"/>
    </source>
</evidence>
<dbReference type="SMART" id="SM00387">
    <property type="entry name" value="HATPase_c"/>
    <property type="match status" value="1"/>
</dbReference>
<comment type="subcellular location">
    <subcellularLocation>
        <location evidence="2">Cell membrane</location>
    </subcellularLocation>
</comment>
<evidence type="ECO:0000313" key="15">
    <source>
        <dbReference type="EMBL" id="QEG32891.1"/>
    </source>
</evidence>
<keyword evidence="9" id="KW-0067">ATP-binding</keyword>
<evidence type="ECO:0000256" key="2">
    <source>
        <dbReference type="ARBA" id="ARBA00004236"/>
    </source>
</evidence>
<dbReference type="PROSITE" id="PS50885">
    <property type="entry name" value="HAMP"/>
    <property type="match status" value="1"/>
</dbReference>
<evidence type="ECO:0000256" key="11">
    <source>
        <dbReference type="ARBA" id="ARBA00023136"/>
    </source>
</evidence>
<evidence type="ECO:0000256" key="12">
    <source>
        <dbReference type="SAM" id="Phobius"/>
    </source>
</evidence>
<evidence type="ECO:0000256" key="3">
    <source>
        <dbReference type="ARBA" id="ARBA00012438"/>
    </source>
</evidence>
<dbReference type="GO" id="GO:0005886">
    <property type="term" value="C:plasma membrane"/>
    <property type="evidence" value="ECO:0007669"/>
    <property type="project" value="UniProtKB-SubCell"/>
</dbReference>
<dbReference type="GO" id="GO:0004721">
    <property type="term" value="F:phosphoprotein phosphatase activity"/>
    <property type="evidence" value="ECO:0007669"/>
    <property type="project" value="TreeGrafter"/>
</dbReference>
<dbReference type="Pfam" id="PF02518">
    <property type="entry name" value="HATPase_c"/>
    <property type="match status" value="1"/>
</dbReference>
<dbReference type="NCBIfam" id="TIGR00229">
    <property type="entry name" value="sensory_box"/>
    <property type="match status" value="1"/>
</dbReference>
<sequence length="592" mass="65404">MWSSQIFWKLFVASAMLVILAVAACMAIVSGWQEEQFIEQARHRLRDTAKLVREDLGSDLATENRQQLQEKLRRIGSSTDIRFTIVDAKGNVLADSERDSLSSVDAMENHLARKEFAQASHEGEGQSRRRSPTLGIPFLYYSLSIRDGDNTVGFVRAALPVVPLNEQVKSTNKLIGLVGLGVALTCLLFAYWLTKRLVSPINVLTDAAEAVAEGRYSERVRIHSNDELGRLARSFEHMSSELGTRETQLRESIERQTTVLEGMVEGVLAVDRQEHVLFANTAAGKKLNFEPDKVAGLPLLEVVRSHELRSLLQQALKSSKPIRGEVAWQTKNSLLTLDVQATQLAGTPPAGVVLVLHDISELKRLEGLRQQFVANVSHELKTPLSSIKAYTETLLNGALEDTEHARQFLTRIDDQTSRLHELILDLLSIARIESGQATLEVTNLLLSKVVRTCLDDFEERSKAGGITLKNQVAEQQLRVQADEESLVQILSNLIDNAIKYTPAGGTVTVSSHTEGEIAVIEVTDTGIGIESEHHERLFERFYRVDKARSRELGGTGLGLAIVKHLCQAMQGSISVKSTPGQGSTFAVRLRLA</sequence>
<dbReference type="InterPro" id="IPR050351">
    <property type="entry name" value="BphY/WalK/GraS-like"/>
</dbReference>
<accession>A0A5B9QEZ1</accession>
<keyword evidence="5" id="KW-0597">Phosphoprotein</keyword>
<dbReference type="GO" id="GO:0016036">
    <property type="term" value="P:cellular response to phosphate starvation"/>
    <property type="evidence" value="ECO:0007669"/>
    <property type="project" value="TreeGrafter"/>
</dbReference>
<dbReference type="InterPro" id="IPR036890">
    <property type="entry name" value="HATPase_C_sf"/>
</dbReference>
<dbReference type="InterPro" id="IPR013767">
    <property type="entry name" value="PAS_fold"/>
</dbReference>
<dbReference type="GO" id="GO:0005524">
    <property type="term" value="F:ATP binding"/>
    <property type="evidence" value="ECO:0007669"/>
    <property type="project" value="UniProtKB-KW"/>
</dbReference>
<dbReference type="OrthoDB" id="9813151at2"/>
<feature type="domain" description="HAMP" evidence="14">
    <location>
        <begin position="195"/>
        <end position="247"/>
    </location>
</feature>
<dbReference type="InterPro" id="IPR000014">
    <property type="entry name" value="PAS"/>
</dbReference>
<keyword evidence="16" id="KW-1185">Reference proteome</keyword>
<keyword evidence="10" id="KW-0902">Two-component regulatory system</keyword>
<dbReference type="InterPro" id="IPR005467">
    <property type="entry name" value="His_kinase_dom"/>
</dbReference>
<dbReference type="EMBL" id="CP042913">
    <property type="protein sequence ID" value="QEG32891.1"/>
    <property type="molecule type" value="Genomic_DNA"/>
</dbReference>
<dbReference type="InterPro" id="IPR004358">
    <property type="entry name" value="Sig_transdc_His_kin-like_C"/>
</dbReference>
<dbReference type="CDD" id="cd00075">
    <property type="entry name" value="HATPase"/>
    <property type="match status" value="1"/>
</dbReference>
<protein>
    <recommendedName>
        <fullName evidence="3">histidine kinase</fullName>
        <ecNumber evidence="3">2.7.13.3</ecNumber>
    </recommendedName>
</protein>
<dbReference type="Gene3D" id="3.30.450.20">
    <property type="entry name" value="PAS domain"/>
    <property type="match status" value="2"/>
</dbReference>
<dbReference type="Gene3D" id="3.30.565.10">
    <property type="entry name" value="Histidine kinase-like ATPase, C-terminal domain"/>
    <property type="match status" value="1"/>
</dbReference>
<dbReference type="GO" id="GO:0006355">
    <property type="term" value="P:regulation of DNA-templated transcription"/>
    <property type="evidence" value="ECO:0007669"/>
    <property type="project" value="InterPro"/>
</dbReference>
<dbReference type="SUPFAM" id="SSF158472">
    <property type="entry name" value="HAMP domain-like"/>
    <property type="match status" value="1"/>
</dbReference>
<dbReference type="InterPro" id="IPR003660">
    <property type="entry name" value="HAMP_dom"/>
</dbReference>
<dbReference type="FunFam" id="1.10.287.130:FF:000008">
    <property type="entry name" value="Two-component sensor histidine kinase"/>
    <property type="match status" value="1"/>
</dbReference>
<evidence type="ECO:0000259" key="13">
    <source>
        <dbReference type="PROSITE" id="PS50109"/>
    </source>
</evidence>
<dbReference type="SUPFAM" id="SSF55785">
    <property type="entry name" value="PYP-like sensor domain (PAS domain)"/>
    <property type="match status" value="1"/>
</dbReference>
<dbReference type="SUPFAM" id="SSF47384">
    <property type="entry name" value="Homodimeric domain of signal transducing histidine kinase"/>
    <property type="match status" value="1"/>
</dbReference>
<comment type="catalytic activity">
    <reaction evidence="1">
        <text>ATP + protein L-histidine = ADP + protein N-phospho-L-histidine.</text>
        <dbReference type="EC" id="2.7.13.3"/>
    </reaction>
</comment>
<keyword evidence="8" id="KW-0418">Kinase</keyword>
<dbReference type="SMART" id="SM00091">
    <property type="entry name" value="PAS"/>
    <property type="match status" value="1"/>
</dbReference>
<dbReference type="Gene3D" id="1.10.287.130">
    <property type="match status" value="1"/>
</dbReference>
<evidence type="ECO:0000256" key="7">
    <source>
        <dbReference type="ARBA" id="ARBA00022741"/>
    </source>
</evidence>
<dbReference type="NCBIfam" id="NF046044">
    <property type="entry name" value="PnpS"/>
    <property type="match status" value="1"/>
</dbReference>
<dbReference type="CDD" id="cd00130">
    <property type="entry name" value="PAS"/>
    <property type="match status" value="1"/>
</dbReference>
<dbReference type="CDD" id="cd00082">
    <property type="entry name" value="HisKA"/>
    <property type="match status" value="1"/>
</dbReference>
<feature type="transmembrane region" description="Helical" evidence="12">
    <location>
        <begin position="174"/>
        <end position="193"/>
    </location>
</feature>
<dbReference type="SMART" id="SM00304">
    <property type="entry name" value="HAMP"/>
    <property type="match status" value="1"/>
</dbReference>
<name>A0A5B9QEZ1_9BACT</name>
<dbReference type="InterPro" id="IPR003661">
    <property type="entry name" value="HisK_dim/P_dom"/>
</dbReference>
<dbReference type="Gene3D" id="6.10.340.10">
    <property type="match status" value="1"/>
</dbReference>
<keyword evidence="11 12" id="KW-0472">Membrane</keyword>
<keyword evidence="6 15" id="KW-0808">Transferase</keyword>
<keyword evidence="7" id="KW-0547">Nucleotide-binding</keyword>
<dbReference type="Pfam" id="PF00989">
    <property type="entry name" value="PAS"/>
    <property type="match status" value="1"/>
</dbReference>
<evidence type="ECO:0000256" key="6">
    <source>
        <dbReference type="ARBA" id="ARBA00022679"/>
    </source>
</evidence>
<dbReference type="AlphaFoldDB" id="A0A5B9QEZ1"/>
<dbReference type="PANTHER" id="PTHR45453">
    <property type="entry name" value="PHOSPHATE REGULON SENSOR PROTEIN PHOR"/>
    <property type="match status" value="1"/>
</dbReference>
<keyword evidence="12" id="KW-1133">Transmembrane helix</keyword>
<evidence type="ECO:0000256" key="1">
    <source>
        <dbReference type="ARBA" id="ARBA00000085"/>
    </source>
</evidence>
<gene>
    <name evidence="15" type="primary">phoR</name>
    <name evidence="15" type="ORF">Pr1d_01520</name>
</gene>
<dbReference type="PANTHER" id="PTHR45453:SF1">
    <property type="entry name" value="PHOSPHATE REGULON SENSOR PROTEIN PHOR"/>
    <property type="match status" value="1"/>
</dbReference>
<dbReference type="CDD" id="cd06225">
    <property type="entry name" value="HAMP"/>
    <property type="match status" value="1"/>
</dbReference>
<dbReference type="EC" id="2.7.13.3" evidence="3"/>
<evidence type="ECO:0000256" key="5">
    <source>
        <dbReference type="ARBA" id="ARBA00022553"/>
    </source>
</evidence>
<reference evidence="15 16" key="1">
    <citation type="submission" date="2019-08" db="EMBL/GenBank/DDBJ databases">
        <title>Deep-cultivation of Planctomycetes and their phenomic and genomic characterization uncovers novel biology.</title>
        <authorList>
            <person name="Wiegand S."/>
            <person name="Jogler M."/>
            <person name="Boedeker C."/>
            <person name="Pinto D."/>
            <person name="Vollmers J."/>
            <person name="Rivas-Marin E."/>
            <person name="Kohn T."/>
            <person name="Peeters S.H."/>
            <person name="Heuer A."/>
            <person name="Rast P."/>
            <person name="Oberbeckmann S."/>
            <person name="Bunk B."/>
            <person name="Jeske O."/>
            <person name="Meyerdierks A."/>
            <person name="Storesund J.E."/>
            <person name="Kallscheuer N."/>
            <person name="Luecker S."/>
            <person name="Lage O.M."/>
            <person name="Pohl T."/>
            <person name="Merkel B.J."/>
            <person name="Hornburger P."/>
            <person name="Mueller R.-W."/>
            <person name="Bruemmer F."/>
            <person name="Labrenz M."/>
            <person name="Spormann A.M."/>
            <person name="Op den Camp H."/>
            <person name="Overmann J."/>
            <person name="Amann R."/>
            <person name="Jetten M.S.M."/>
            <person name="Mascher T."/>
            <person name="Medema M.H."/>
            <person name="Devos D.P."/>
            <person name="Kaster A.-K."/>
            <person name="Ovreas L."/>
            <person name="Rohde M."/>
            <person name="Galperin M.Y."/>
            <person name="Jogler C."/>
        </authorList>
    </citation>
    <scope>NUCLEOTIDE SEQUENCE [LARGE SCALE GENOMIC DNA]</scope>
    <source>
        <strain evidence="15 16">Pr1d</strain>
    </source>
</reference>
<dbReference type="Pfam" id="PF00512">
    <property type="entry name" value="HisKA"/>
    <property type="match status" value="1"/>
</dbReference>
<keyword evidence="4" id="KW-1003">Cell membrane</keyword>
<evidence type="ECO:0000259" key="14">
    <source>
        <dbReference type="PROSITE" id="PS50885"/>
    </source>
</evidence>
<feature type="domain" description="Histidine kinase" evidence="13">
    <location>
        <begin position="375"/>
        <end position="592"/>
    </location>
</feature>
<proteinExistence type="predicted"/>
<organism evidence="15 16">
    <name type="scientific">Bythopirellula goksoeyrii</name>
    <dbReference type="NCBI Taxonomy" id="1400387"/>
    <lineage>
        <taxon>Bacteria</taxon>
        <taxon>Pseudomonadati</taxon>
        <taxon>Planctomycetota</taxon>
        <taxon>Planctomycetia</taxon>
        <taxon>Pirellulales</taxon>
        <taxon>Lacipirellulaceae</taxon>
        <taxon>Bythopirellula</taxon>
    </lineage>
</organism>
<dbReference type="SUPFAM" id="SSF55874">
    <property type="entry name" value="ATPase domain of HSP90 chaperone/DNA topoisomerase II/histidine kinase"/>
    <property type="match status" value="1"/>
</dbReference>
<dbReference type="PROSITE" id="PS50109">
    <property type="entry name" value="HIS_KIN"/>
    <property type="match status" value="1"/>
</dbReference>
<evidence type="ECO:0000313" key="16">
    <source>
        <dbReference type="Proteomes" id="UP000323917"/>
    </source>
</evidence>
<evidence type="ECO:0000256" key="4">
    <source>
        <dbReference type="ARBA" id="ARBA00022475"/>
    </source>
</evidence>
<dbReference type="InterPro" id="IPR036097">
    <property type="entry name" value="HisK_dim/P_sf"/>
</dbReference>
<evidence type="ECO:0000256" key="8">
    <source>
        <dbReference type="ARBA" id="ARBA00022777"/>
    </source>
</evidence>
<dbReference type="FunFam" id="3.30.565.10:FF:000023">
    <property type="entry name" value="PAS domain-containing sensor histidine kinase"/>
    <property type="match status" value="1"/>
</dbReference>
<dbReference type="InterPro" id="IPR003594">
    <property type="entry name" value="HATPase_dom"/>
</dbReference>
<dbReference type="RefSeq" id="WP_148071709.1">
    <property type="nucleotide sequence ID" value="NZ_CP042913.1"/>
</dbReference>
<dbReference type="SMART" id="SM00388">
    <property type="entry name" value="HisKA"/>
    <property type="match status" value="1"/>
</dbReference>
<evidence type="ECO:0000256" key="10">
    <source>
        <dbReference type="ARBA" id="ARBA00023012"/>
    </source>
</evidence>
<dbReference type="GO" id="GO:0000155">
    <property type="term" value="F:phosphorelay sensor kinase activity"/>
    <property type="evidence" value="ECO:0007669"/>
    <property type="project" value="InterPro"/>
</dbReference>
<dbReference type="PRINTS" id="PR00344">
    <property type="entry name" value="BCTRLSENSOR"/>
</dbReference>